<evidence type="ECO:0000313" key="2">
    <source>
        <dbReference type="Proteomes" id="UP000675781"/>
    </source>
</evidence>
<organism evidence="1 2">
    <name type="scientific">Actinospica durhamensis</name>
    <dbReference type="NCBI Taxonomy" id="1508375"/>
    <lineage>
        <taxon>Bacteria</taxon>
        <taxon>Bacillati</taxon>
        <taxon>Actinomycetota</taxon>
        <taxon>Actinomycetes</taxon>
        <taxon>Catenulisporales</taxon>
        <taxon>Actinospicaceae</taxon>
        <taxon>Actinospica</taxon>
    </lineage>
</organism>
<reference evidence="1" key="1">
    <citation type="submission" date="2021-04" db="EMBL/GenBank/DDBJ databases">
        <title>Genome based classification of Actinospica acidithermotolerans sp. nov., an actinobacterium isolated from an Indonesian hot spring.</title>
        <authorList>
            <person name="Kusuma A.B."/>
            <person name="Putra K.E."/>
            <person name="Nafisah S."/>
            <person name="Loh J."/>
            <person name="Nouioui I."/>
            <person name="Goodfellow M."/>
        </authorList>
    </citation>
    <scope>NUCLEOTIDE SEQUENCE</scope>
    <source>
        <strain evidence="1">CSCA 57</strain>
    </source>
</reference>
<name>A0A941EUV5_9ACTN</name>
<dbReference type="EMBL" id="JAGSOG010000324">
    <property type="protein sequence ID" value="MBR7838745.1"/>
    <property type="molecule type" value="Genomic_DNA"/>
</dbReference>
<accession>A0A941EUV5</accession>
<dbReference type="InterPro" id="IPR008928">
    <property type="entry name" value="6-hairpin_glycosidase_sf"/>
</dbReference>
<sequence length="330" mass="35486">MTDEVGLFEHADGAIPRREHGYCVDDVARGLMVLCREPFPSEAAIELSGRYLTFLAHAQGPDGSFHNRLGYDRSWHDRPATGDWWGRALWGLGTAAAGSSAPWIRDAALGFFERGAHHRPIHLRAMAFAALGAAQVLTFEPTHRLARALLADAALAIGTARTDQPVRDEDWPWPQTRLAYGNATLPEVLLMAGHLLGDEEALARGLAMLGWLMDVESNDGHFSPTPVGGRGTAERQPGFDQQPIELAALADACATAFAITAEPRWAAGVRLAAAWFAGDNDAGTVMYDPVTGGGYDGLTAVGRNANQGAESTLALLSTLQQDRRLRTENP</sequence>
<keyword evidence="2" id="KW-1185">Reference proteome</keyword>
<comment type="caution">
    <text evidence="1">The sequence shown here is derived from an EMBL/GenBank/DDBJ whole genome shotgun (WGS) entry which is preliminary data.</text>
</comment>
<dbReference type="Proteomes" id="UP000675781">
    <property type="component" value="Unassembled WGS sequence"/>
</dbReference>
<evidence type="ECO:0000313" key="1">
    <source>
        <dbReference type="EMBL" id="MBR7838745.1"/>
    </source>
</evidence>
<proteinExistence type="predicted"/>
<dbReference type="SUPFAM" id="SSF48208">
    <property type="entry name" value="Six-hairpin glycosidases"/>
    <property type="match status" value="1"/>
</dbReference>
<dbReference type="AlphaFoldDB" id="A0A941EUV5"/>
<dbReference type="GO" id="GO:0005975">
    <property type="term" value="P:carbohydrate metabolic process"/>
    <property type="evidence" value="ECO:0007669"/>
    <property type="project" value="InterPro"/>
</dbReference>
<gene>
    <name evidence="1" type="ORF">KDL01_36090</name>
</gene>
<protein>
    <submittedName>
        <fullName evidence="1">Glycosyltransferase</fullName>
    </submittedName>
</protein>